<dbReference type="Pfam" id="PF13561">
    <property type="entry name" value="adh_short_C2"/>
    <property type="match status" value="1"/>
</dbReference>
<dbReference type="InterPro" id="IPR036291">
    <property type="entry name" value="NAD(P)-bd_dom_sf"/>
</dbReference>
<sequence>MIATDIQFDLLKKQARKLAEQFGDRIHPVIHDVTKESDWQKVVSVAIEKFGKLDILVNNAGIGVTDTTSSLMDSTVDDWHHFMDINALAHFIGVKAVVPYMKKNGQGSIVNTSSLASVQGIAGASPYTAPKGASRSFTKGAARELGKFNIRVNTVLPGWIVTPMMQQFTLSKEKLDNLIGAIPLGYLGNPEDVGYAVLFLASDEARFINGAELVIDGGQSARG</sequence>
<keyword evidence="6" id="KW-1185">Reference proteome</keyword>
<dbReference type="SUPFAM" id="SSF51735">
    <property type="entry name" value="NAD(P)-binding Rossmann-fold domains"/>
    <property type="match status" value="1"/>
</dbReference>
<dbReference type="EMBL" id="ACLL01000020">
    <property type="protein sequence ID" value="EEW53964.1"/>
    <property type="molecule type" value="Genomic_DNA"/>
</dbReference>
<dbReference type="InterPro" id="IPR002347">
    <property type="entry name" value="SDR_fam"/>
</dbReference>
<dbReference type="GO" id="GO:0004316">
    <property type="term" value="F:3-oxoacyl-[acyl-carrier-protein] reductase (NADPH) activity"/>
    <property type="evidence" value="ECO:0007669"/>
    <property type="project" value="UniProtKB-EC"/>
</dbReference>
<dbReference type="RefSeq" id="WP_007124116.1">
    <property type="nucleotide sequence ID" value="NZ_AZDK01000016.1"/>
</dbReference>
<evidence type="ECO:0000256" key="1">
    <source>
        <dbReference type="ARBA" id="ARBA00006484"/>
    </source>
</evidence>
<dbReference type="FunFam" id="3.40.50.720:FF:000084">
    <property type="entry name" value="Short-chain dehydrogenase reductase"/>
    <property type="match status" value="1"/>
</dbReference>
<accession>C8P669</accession>
<dbReference type="AlphaFoldDB" id="C8P669"/>
<dbReference type="PANTHER" id="PTHR42760">
    <property type="entry name" value="SHORT-CHAIN DEHYDROGENASES/REDUCTASES FAMILY MEMBER"/>
    <property type="match status" value="1"/>
</dbReference>
<dbReference type="GO" id="GO:0008206">
    <property type="term" value="P:bile acid metabolic process"/>
    <property type="evidence" value="ECO:0007669"/>
    <property type="project" value="UniProtKB-ARBA"/>
</dbReference>
<dbReference type="Proteomes" id="UP000003675">
    <property type="component" value="Unassembled WGS sequence"/>
</dbReference>
<keyword evidence="2 3" id="KW-0560">Oxidoreductase</keyword>
<dbReference type="PRINTS" id="PR00080">
    <property type="entry name" value="SDRFAMILY"/>
</dbReference>
<evidence type="ECO:0000313" key="5">
    <source>
        <dbReference type="Proteomes" id="UP000003675"/>
    </source>
</evidence>
<dbReference type="eggNOG" id="COG1028">
    <property type="taxonomic scope" value="Bacteria"/>
</dbReference>
<dbReference type="HOGENOM" id="CLU_010194_1_0_9"/>
<comment type="similarity">
    <text evidence="1">Belongs to the short-chain dehydrogenases/reductases (SDR) family.</text>
</comment>
<dbReference type="PANTHER" id="PTHR42760:SF133">
    <property type="entry name" value="3-OXOACYL-[ACYL-CARRIER-PROTEIN] REDUCTASE"/>
    <property type="match status" value="1"/>
</dbReference>
<protein>
    <submittedName>
        <fullName evidence="4">3-oxoacyl-(Acyl-carrier-protein) reductase</fullName>
    </submittedName>
    <submittedName>
        <fullName evidence="3">Oxidoreductase, short chain dehydrogenase/reductase family protein</fullName>
        <ecNumber evidence="3">1.1.1.100</ecNumber>
    </submittedName>
</protein>
<evidence type="ECO:0000313" key="6">
    <source>
        <dbReference type="Proteomes" id="UP000051883"/>
    </source>
</evidence>
<evidence type="ECO:0000256" key="2">
    <source>
        <dbReference type="ARBA" id="ARBA00023002"/>
    </source>
</evidence>
<evidence type="ECO:0000313" key="4">
    <source>
        <dbReference type="EMBL" id="KRK59632.1"/>
    </source>
</evidence>
<proteinExistence type="inferred from homology"/>
<comment type="caution">
    <text evidence="3">The sequence shown here is derived from an EMBL/GenBank/DDBJ whole genome shotgun (WGS) entry which is preliminary data.</text>
</comment>
<dbReference type="STRING" id="525309.HMPREF0494_0813"/>
<evidence type="ECO:0000313" key="3">
    <source>
        <dbReference type="EMBL" id="EEW53964.1"/>
    </source>
</evidence>
<dbReference type="Gene3D" id="3.40.50.720">
    <property type="entry name" value="NAD(P)-binding Rossmann-like Domain"/>
    <property type="match status" value="1"/>
</dbReference>
<name>C8P669_9LACO</name>
<dbReference type="EC" id="1.1.1.100" evidence="3"/>
<gene>
    <name evidence="3" type="primary">fabG3</name>
    <name evidence="4" type="ORF">FC31_GL000483</name>
    <name evidence="3" type="ORF">HMPREF0494_0813</name>
</gene>
<organism evidence="3 5">
    <name type="scientific">Limosilactobacillus antri DSM 16041</name>
    <dbReference type="NCBI Taxonomy" id="525309"/>
    <lineage>
        <taxon>Bacteria</taxon>
        <taxon>Bacillati</taxon>
        <taxon>Bacillota</taxon>
        <taxon>Bacilli</taxon>
        <taxon>Lactobacillales</taxon>
        <taxon>Lactobacillaceae</taxon>
        <taxon>Limosilactobacillus</taxon>
    </lineage>
</organism>
<dbReference type="Proteomes" id="UP000051883">
    <property type="component" value="Unassembled WGS sequence"/>
</dbReference>
<reference evidence="4 6" key="2">
    <citation type="journal article" date="2015" name="Genome Announc.">
        <title>Expanding the biotechnology potential of lactobacilli through comparative genomics of 213 strains and associated genera.</title>
        <authorList>
            <person name="Sun Z."/>
            <person name="Harris H.M."/>
            <person name="McCann A."/>
            <person name="Guo C."/>
            <person name="Argimon S."/>
            <person name="Zhang W."/>
            <person name="Yang X."/>
            <person name="Jeffery I.B."/>
            <person name="Cooney J.C."/>
            <person name="Kagawa T.F."/>
            <person name="Liu W."/>
            <person name="Song Y."/>
            <person name="Salvetti E."/>
            <person name="Wrobel A."/>
            <person name="Rasinkangas P."/>
            <person name="Parkhill J."/>
            <person name="Rea M.C."/>
            <person name="O'Sullivan O."/>
            <person name="Ritari J."/>
            <person name="Douillard F.P."/>
            <person name="Paul Ross R."/>
            <person name="Yang R."/>
            <person name="Briner A.E."/>
            <person name="Felis G.E."/>
            <person name="de Vos W.M."/>
            <person name="Barrangou R."/>
            <person name="Klaenhammer T.R."/>
            <person name="Caufield P.W."/>
            <person name="Cui Y."/>
            <person name="Zhang H."/>
            <person name="O'Toole P.W."/>
        </authorList>
    </citation>
    <scope>NUCLEOTIDE SEQUENCE [LARGE SCALE GENOMIC DNA]</scope>
    <source>
        <strain evidence="4 6">DSM 16041</strain>
    </source>
</reference>
<reference evidence="3 5" key="1">
    <citation type="submission" date="2009-09" db="EMBL/GenBank/DDBJ databases">
        <authorList>
            <person name="Qin X."/>
            <person name="Bachman B."/>
            <person name="Battles P."/>
            <person name="Bell A."/>
            <person name="Bess C."/>
            <person name="Bickham C."/>
            <person name="Chaboub L."/>
            <person name="Chen D."/>
            <person name="Coyle M."/>
            <person name="Deiros D.R."/>
            <person name="Dinh H."/>
            <person name="Forbes L."/>
            <person name="Fowler G."/>
            <person name="Francisco L."/>
            <person name="Fu Q."/>
            <person name="Gubbala S."/>
            <person name="Hale W."/>
            <person name="Han Y."/>
            <person name="Hemphill L."/>
            <person name="Highlander S.K."/>
            <person name="Hirani K."/>
            <person name="Hogues M."/>
            <person name="Jackson L."/>
            <person name="Jakkamsetti A."/>
            <person name="Javaid M."/>
            <person name="Jiang H."/>
            <person name="Korchina V."/>
            <person name="Kovar C."/>
            <person name="Lara F."/>
            <person name="Lee S."/>
            <person name="Mata R."/>
            <person name="Mathew T."/>
            <person name="Moen C."/>
            <person name="Morales K."/>
            <person name="Munidasa M."/>
            <person name="Nazareth L."/>
            <person name="Ngo R."/>
            <person name="Nguyen L."/>
            <person name="Okwuonu G."/>
            <person name="Ongeri F."/>
            <person name="Patil S."/>
            <person name="Petrosino J."/>
            <person name="Pham C."/>
            <person name="Pham P."/>
            <person name="Pu L.-L."/>
            <person name="Puazo M."/>
            <person name="Raj R."/>
            <person name="Reid J."/>
            <person name="Rouhana J."/>
            <person name="Saada N."/>
            <person name="Shang Y."/>
            <person name="Simmons D."/>
            <person name="Thornton R."/>
            <person name="Warren J."/>
            <person name="Weissenberger G."/>
            <person name="Zhang J."/>
            <person name="Zhang L."/>
            <person name="Zhou C."/>
            <person name="Zhu D."/>
            <person name="Muzny D."/>
            <person name="Worley K."/>
            <person name="Gibbs R."/>
        </authorList>
    </citation>
    <scope>NUCLEOTIDE SEQUENCE [LARGE SCALE GENOMIC DNA]</scope>
    <source>
        <strain evidence="3 5">DSM 16041</strain>
    </source>
</reference>
<dbReference type="EMBL" id="AZDK01000016">
    <property type="protein sequence ID" value="KRK59632.1"/>
    <property type="molecule type" value="Genomic_DNA"/>
</dbReference>
<dbReference type="PRINTS" id="PR00081">
    <property type="entry name" value="GDHRDH"/>
</dbReference>
<dbReference type="PATRIC" id="fig|525309.8.peg.494"/>